<comment type="caution">
    <text evidence="1">The sequence shown here is derived from an EMBL/GenBank/DDBJ whole genome shotgun (WGS) entry which is preliminary data.</text>
</comment>
<sequence length="89" mass="10393">MREFEVYMTATGSVKKDAKVRVAILLYCAGPNILDLYDQATWEDPDHKNDPVKALQMIEIYCNPRKNEVLESHRFWSTPVQEPFDNFLT</sequence>
<proteinExistence type="predicted"/>
<protein>
    <submittedName>
        <fullName evidence="1">Uncharacterized protein</fullName>
    </submittedName>
</protein>
<dbReference type="EMBL" id="JAIWYP010000005">
    <property type="protein sequence ID" value="KAH3824258.1"/>
    <property type="molecule type" value="Genomic_DNA"/>
</dbReference>
<evidence type="ECO:0000313" key="2">
    <source>
        <dbReference type="Proteomes" id="UP000828390"/>
    </source>
</evidence>
<name>A0A9D4GWF9_DREPO</name>
<reference evidence="1" key="2">
    <citation type="submission" date="2020-11" db="EMBL/GenBank/DDBJ databases">
        <authorList>
            <person name="McCartney M.A."/>
            <person name="Auch B."/>
            <person name="Kono T."/>
            <person name="Mallez S."/>
            <person name="Becker A."/>
            <person name="Gohl D.M."/>
            <person name="Silverstein K.A.T."/>
            <person name="Koren S."/>
            <person name="Bechman K.B."/>
            <person name="Herman A."/>
            <person name="Abrahante J.E."/>
            <person name="Garbe J."/>
        </authorList>
    </citation>
    <scope>NUCLEOTIDE SEQUENCE</scope>
    <source>
        <strain evidence="1">Duluth1</strain>
        <tissue evidence="1">Whole animal</tissue>
    </source>
</reference>
<keyword evidence="2" id="KW-1185">Reference proteome</keyword>
<reference evidence="1" key="1">
    <citation type="journal article" date="2019" name="bioRxiv">
        <title>The Genome of the Zebra Mussel, Dreissena polymorpha: A Resource for Invasive Species Research.</title>
        <authorList>
            <person name="McCartney M.A."/>
            <person name="Auch B."/>
            <person name="Kono T."/>
            <person name="Mallez S."/>
            <person name="Zhang Y."/>
            <person name="Obille A."/>
            <person name="Becker A."/>
            <person name="Abrahante J.E."/>
            <person name="Garbe J."/>
            <person name="Badalamenti J.P."/>
            <person name="Herman A."/>
            <person name="Mangelson H."/>
            <person name="Liachko I."/>
            <person name="Sullivan S."/>
            <person name="Sone E.D."/>
            <person name="Koren S."/>
            <person name="Silverstein K.A.T."/>
            <person name="Beckman K.B."/>
            <person name="Gohl D.M."/>
        </authorList>
    </citation>
    <scope>NUCLEOTIDE SEQUENCE</scope>
    <source>
        <strain evidence="1">Duluth1</strain>
        <tissue evidence="1">Whole animal</tissue>
    </source>
</reference>
<organism evidence="1 2">
    <name type="scientific">Dreissena polymorpha</name>
    <name type="common">Zebra mussel</name>
    <name type="synonym">Mytilus polymorpha</name>
    <dbReference type="NCBI Taxonomy" id="45954"/>
    <lineage>
        <taxon>Eukaryota</taxon>
        <taxon>Metazoa</taxon>
        <taxon>Spiralia</taxon>
        <taxon>Lophotrochozoa</taxon>
        <taxon>Mollusca</taxon>
        <taxon>Bivalvia</taxon>
        <taxon>Autobranchia</taxon>
        <taxon>Heteroconchia</taxon>
        <taxon>Euheterodonta</taxon>
        <taxon>Imparidentia</taxon>
        <taxon>Neoheterodontei</taxon>
        <taxon>Myida</taxon>
        <taxon>Dreissenoidea</taxon>
        <taxon>Dreissenidae</taxon>
        <taxon>Dreissena</taxon>
    </lineage>
</organism>
<dbReference type="AlphaFoldDB" id="A0A9D4GWF9"/>
<accession>A0A9D4GWF9</accession>
<evidence type="ECO:0000313" key="1">
    <source>
        <dbReference type="EMBL" id="KAH3824258.1"/>
    </source>
</evidence>
<gene>
    <name evidence="1" type="ORF">DPMN_126091</name>
</gene>
<dbReference type="Proteomes" id="UP000828390">
    <property type="component" value="Unassembled WGS sequence"/>
</dbReference>